<dbReference type="RefSeq" id="WP_307435138.1">
    <property type="nucleotide sequence ID" value="NZ_JAUSVK010000001.1"/>
</dbReference>
<dbReference type="EMBL" id="JAUSVK010000001">
    <property type="protein sequence ID" value="MDQ0395842.1"/>
    <property type="molecule type" value="Genomic_DNA"/>
</dbReference>
<gene>
    <name evidence="9" type="ORF">J3R73_005634</name>
</gene>
<dbReference type="GO" id="GO:0008241">
    <property type="term" value="F:peptidyl-dipeptidase activity"/>
    <property type="evidence" value="ECO:0007669"/>
    <property type="project" value="UniProtKB-EC"/>
</dbReference>
<dbReference type="InterPro" id="IPR024077">
    <property type="entry name" value="Neurolysin/TOP_dom2"/>
</dbReference>
<organism evidence="9 10">
    <name type="scientific">Labrys monachus</name>
    <dbReference type="NCBI Taxonomy" id="217067"/>
    <lineage>
        <taxon>Bacteria</taxon>
        <taxon>Pseudomonadati</taxon>
        <taxon>Pseudomonadota</taxon>
        <taxon>Alphaproteobacteria</taxon>
        <taxon>Hyphomicrobiales</taxon>
        <taxon>Xanthobacteraceae</taxon>
        <taxon>Labrys</taxon>
    </lineage>
</organism>
<dbReference type="EC" id="3.4.15.5" evidence="9"/>
<evidence type="ECO:0000259" key="8">
    <source>
        <dbReference type="Pfam" id="PF01432"/>
    </source>
</evidence>
<dbReference type="SUPFAM" id="SSF55486">
    <property type="entry name" value="Metalloproteases ('zincins'), catalytic domain"/>
    <property type="match status" value="1"/>
</dbReference>
<dbReference type="InterPro" id="IPR034005">
    <property type="entry name" value="M3A_DCP"/>
</dbReference>
<evidence type="ECO:0000256" key="2">
    <source>
        <dbReference type="ARBA" id="ARBA00022670"/>
    </source>
</evidence>
<dbReference type="Pfam" id="PF01432">
    <property type="entry name" value="Peptidase_M3"/>
    <property type="match status" value="1"/>
</dbReference>
<dbReference type="InterPro" id="IPR045090">
    <property type="entry name" value="Pept_M3A_M3B"/>
</dbReference>
<dbReference type="Proteomes" id="UP001237448">
    <property type="component" value="Unassembled WGS sequence"/>
</dbReference>
<dbReference type="PANTHER" id="PTHR43660:SF1">
    <property type="entry name" value="DIPEPTIDYL CARBOXYPEPTIDASE"/>
    <property type="match status" value="1"/>
</dbReference>
<keyword evidence="3 7" id="KW-0479">Metal-binding</keyword>
<keyword evidence="4 7" id="KW-0378">Hydrolase</keyword>
<name>A0ABU0FML1_9HYPH</name>
<dbReference type="Gene3D" id="1.10.1370.10">
    <property type="entry name" value="Neurolysin, domain 3"/>
    <property type="match status" value="1"/>
</dbReference>
<dbReference type="PANTHER" id="PTHR43660">
    <property type="entry name" value="DIPEPTIDYL CARBOXYPEPTIDASE"/>
    <property type="match status" value="1"/>
</dbReference>
<keyword evidence="9" id="KW-0121">Carboxypeptidase</keyword>
<dbReference type="Gene3D" id="1.10.1370.40">
    <property type="match status" value="1"/>
</dbReference>
<proteinExistence type="inferred from homology"/>
<dbReference type="Gene3D" id="3.40.390.10">
    <property type="entry name" value="Collagenase (Catalytic Domain)"/>
    <property type="match status" value="1"/>
</dbReference>
<evidence type="ECO:0000256" key="7">
    <source>
        <dbReference type="RuleBase" id="RU003435"/>
    </source>
</evidence>
<protein>
    <submittedName>
        <fullName evidence="9">Peptidyl-dipeptidase Dcp</fullName>
        <ecNumber evidence="9">3.4.15.5</ecNumber>
    </submittedName>
</protein>
<evidence type="ECO:0000313" key="9">
    <source>
        <dbReference type="EMBL" id="MDQ0395842.1"/>
    </source>
</evidence>
<dbReference type="InterPro" id="IPR024079">
    <property type="entry name" value="MetalloPept_cat_dom_sf"/>
</dbReference>
<comment type="caution">
    <text evidence="9">The sequence shown here is derived from an EMBL/GenBank/DDBJ whole genome shotgun (WGS) entry which is preliminary data.</text>
</comment>
<evidence type="ECO:0000256" key="5">
    <source>
        <dbReference type="ARBA" id="ARBA00022833"/>
    </source>
</evidence>
<evidence type="ECO:0000256" key="4">
    <source>
        <dbReference type="ARBA" id="ARBA00022801"/>
    </source>
</evidence>
<evidence type="ECO:0000256" key="6">
    <source>
        <dbReference type="ARBA" id="ARBA00023049"/>
    </source>
</evidence>
<keyword evidence="5 7" id="KW-0862">Zinc</keyword>
<accession>A0ABU0FML1</accession>
<evidence type="ECO:0000256" key="3">
    <source>
        <dbReference type="ARBA" id="ARBA00022723"/>
    </source>
</evidence>
<evidence type="ECO:0000256" key="1">
    <source>
        <dbReference type="ARBA" id="ARBA00006040"/>
    </source>
</evidence>
<dbReference type="CDD" id="cd06456">
    <property type="entry name" value="M3A_DCP"/>
    <property type="match status" value="1"/>
</dbReference>
<dbReference type="GO" id="GO:0004180">
    <property type="term" value="F:carboxypeptidase activity"/>
    <property type="evidence" value="ECO:0007669"/>
    <property type="project" value="UniProtKB-KW"/>
</dbReference>
<comment type="similarity">
    <text evidence="1 7">Belongs to the peptidase M3 family.</text>
</comment>
<evidence type="ECO:0000313" key="10">
    <source>
        <dbReference type="Proteomes" id="UP001237448"/>
    </source>
</evidence>
<keyword evidence="2 7" id="KW-0645">Protease</keyword>
<keyword evidence="6 7" id="KW-0482">Metalloprotease</keyword>
<keyword evidence="10" id="KW-1185">Reference proteome</keyword>
<dbReference type="InterPro" id="IPR001567">
    <property type="entry name" value="Pept_M3A_M3B_dom"/>
</dbReference>
<sequence>MPAVDNPLLAPWSTPFEAPPFEAIRAEHFRPAFEAALAQNKAEVAAIAGLAEEPSFDNTLAALERSGRMLDRVASVFFNLAGSNTSDELQAIERDMAPILSRHRTAIYLDDALFRRIDAIFAQRDRLDLTPEQGRVLERYHMAFRRAGAGRPEEVKQRLAALSERLASLGTRFGQNVLNDEKAWSMPLDGEADLAGLPDFLVEASARAAADRGQAGHVVTLSRSLIEPFLQFSARRDLRETAFKAWLARGEGGGETDNRAIIAEMIALRAERAALLGYESFAHYRLDDSMAKTPGAAMELLRSVWRPARLQAMRERDALQALAAEMGDNVDIAAWDWRYYAEKRRKQAFDLDEAELKPYLQLDRIIEAAFDTARRLFGVTFAERRDVPVYHPDVRAFEAKDAAGATVGLFYGDYFARASKRSGAWMSAFRSQEELDGEVTPIIVNVMNFSRAPDGQPTLLSFDDARTLFHEFGHALHGMLSTVTYPLLSGTGVVRDFVEFPSQLYEHWLERPEVLQRHAVHYRTGEPMPKALLDRLLASRTFNQGFATVEYVSSALVDLEMHLLDRTDGFDAAAFEAKVLGEIDMPAAMVMRHRPPHFQHVFAGEGYSSAYYSYLWSEVLDADGFDAFLEAGDIFDAETARKLKQFVYAAGNRQDAAKAYRDFRGHDPDPQALLRKRGLAA</sequence>
<feature type="domain" description="Peptidase M3A/M3B catalytic" evidence="8">
    <location>
        <begin position="232"/>
        <end position="678"/>
    </location>
</feature>
<reference evidence="9 10" key="1">
    <citation type="submission" date="2023-07" db="EMBL/GenBank/DDBJ databases">
        <title>Genomic Encyclopedia of Type Strains, Phase IV (KMG-IV): sequencing the most valuable type-strain genomes for metagenomic binning, comparative biology and taxonomic classification.</title>
        <authorList>
            <person name="Goeker M."/>
        </authorList>
    </citation>
    <scope>NUCLEOTIDE SEQUENCE [LARGE SCALE GENOMIC DNA]</scope>
    <source>
        <strain evidence="9 10">DSM 5896</strain>
    </source>
</reference>
<comment type="cofactor">
    <cofactor evidence="7">
        <name>Zn(2+)</name>
        <dbReference type="ChEBI" id="CHEBI:29105"/>
    </cofactor>
    <text evidence="7">Binds 1 zinc ion.</text>
</comment>